<evidence type="ECO:0000256" key="2">
    <source>
        <dbReference type="ARBA" id="ARBA00023043"/>
    </source>
</evidence>
<feature type="repeat" description="ANK" evidence="3">
    <location>
        <begin position="125"/>
        <end position="158"/>
    </location>
</feature>
<evidence type="ECO:0000256" key="1">
    <source>
        <dbReference type="ARBA" id="ARBA00022737"/>
    </source>
</evidence>
<accession>A0A7S3L8E9</accession>
<gene>
    <name evidence="4" type="ORF">ACOF00016_LOCUS11606</name>
</gene>
<keyword evidence="2 3" id="KW-0040">ANK repeat</keyword>
<feature type="repeat" description="ANK" evidence="3">
    <location>
        <begin position="91"/>
        <end position="124"/>
    </location>
</feature>
<dbReference type="PANTHER" id="PTHR24201:SF16">
    <property type="entry name" value="ANKYRIN-1-LIKE-RELATED"/>
    <property type="match status" value="1"/>
</dbReference>
<dbReference type="SMART" id="SM00248">
    <property type="entry name" value="ANK"/>
    <property type="match status" value="5"/>
</dbReference>
<dbReference type="PANTHER" id="PTHR24201">
    <property type="entry name" value="ANK_REP_REGION DOMAIN-CONTAINING PROTEIN"/>
    <property type="match status" value="1"/>
</dbReference>
<feature type="repeat" description="ANK" evidence="3">
    <location>
        <begin position="159"/>
        <end position="191"/>
    </location>
</feature>
<dbReference type="Gene3D" id="1.25.40.20">
    <property type="entry name" value="Ankyrin repeat-containing domain"/>
    <property type="match status" value="3"/>
</dbReference>
<sequence length="293" mass="32426">MTCPLQAASVRVLFEKLNTQDERGYSCLHWLVATGNDRPLPGVLKLGADTTLRDAHSLTALDHACKLGRFHMVQTLVEACPALLYTVRESDGRGPLHFANESTQASEMVMLLLELGADVNARSRLGRTILHESILRGTNDEHVAYLLAYGADIHARDVNGWTPLHYAAYLGQVKMVEDLLYYGADPQATDDCGRTPLHVTSTKVTMPQWDQDTTTAMMSGVECSQALLQTMEWSRKFGRRTSSEIVRTLLAHGATTWVEDKNRDLTFSLAARNGEVDVTYEILQVAAMEGLFG</sequence>
<protein>
    <submittedName>
        <fullName evidence="4">Uncharacterized protein</fullName>
    </submittedName>
</protein>
<evidence type="ECO:0000313" key="4">
    <source>
        <dbReference type="EMBL" id="CAE0414363.1"/>
    </source>
</evidence>
<organism evidence="4">
    <name type="scientific">Amphora coffeiformis</name>
    <dbReference type="NCBI Taxonomy" id="265554"/>
    <lineage>
        <taxon>Eukaryota</taxon>
        <taxon>Sar</taxon>
        <taxon>Stramenopiles</taxon>
        <taxon>Ochrophyta</taxon>
        <taxon>Bacillariophyta</taxon>
        <taxon>Bacillariophyceae</taxon>
        <taxon>Bacillariophycidae</taxon>
        <taxon>Thalassiophysales</taxon>
        <taxon>Catenulaceae</taxon>
        <taxon>Amphora</taxon>
    </lineage>
</organism>
<dbReference type="InterPro" id="IPR002110">
    <property type="entry name" value="Ankyrin_rpt"/>
</dbReference>
<dbReference type="PROSITE" id="PS50088">
    <property type="entry name" value="ANK_REPEAT"/>
    <property type="match status" value="3"/>
</dbReference>
<dbReference type="SUPFAM" id="SSF48403">
    <property type="entry name" value="Ankyrin repeat"/>
    <property type="match status" value="1"/>
</dbReference>
<keyword evidence="1" id="KW-0677">Repeat</keyword>
<dbReference type="InterPro" id="IPR050776">
    <property type="entry name" value="Ank_Repeat/CDKN_Inhibitor"/>
</dbReference>
<dbReference type="Pfam" id="PF12796">
    <property type="entry name" value="Ank_2"/>
    <property type="match status" value="1"/>
</dbReference>
<dbReference type="InterPro" id="IPR036770">
    <property type="entry name" value="Ankyrin_rpt-contain_sf"/>
</dbReference>
<dbReference type="AlphaFoldDB" id="A0A7S3L8E9"/>
<proteinExistence type="predicted"/>
<reference evidence="4" key="1">
    <citation type="submission" date="2021-01" db="EMBL/GenBank/DDBJ databases">
        <authorList>
            <person name="Corre E."/>
            <person name="Pelletier E."/>
            <person name="Niang G."/>
            <person name="Scheremetjew M."/>
            <person name="Finn R."/>
            <person name="Kale V."/>
            <person name="Holt S."/>
            <person name="Cochrane G."/>
            <person name="Meng A."/>
            <person name="Brown T."/>
            <person name="Cohen L."/>
        </authorList>
    </citation>
    <scope>NUCLEOTIDE SEQUENCE</scope>
    <source>
        <strain evidence="4">CCMP127</strain>
    </source>
</reference>
<dbReference type="GO" id="GO:0005634">
    <property type="term" value="C:nucleus"/>
    <property type="evidence" value="ECO:0007669"/>
    <property type="project" value="TreeGrafter"/>
</dbReference>
<evidence type="ECO:0000256" key="3">
    <source>
        <dbReference type="PROSITE-ProRule" id="PRU00023"/>
    </source>
</evidence>
<dbReference type="EMBL" id="HBIM01014518">
    <property type="protein sequence ID" value="CAE0414363.1"/>
    <property type="molecule type" value="Transcribed_RNA"/>
</dbReference>
<name>A0A7S3L8E9_9STRA</name>
<dbReference type="PROSITE" id="PS50297">
    <property type="entry name" value="ANK_REP_REGION"/>
    <property type="match status" value="3"/>
</dbReference>